<feature type="binding site" description="via carbamate group" evidence="15">
    <location>
        <position position="124"/>
    </location>
    <ligand>
        <name>Mg(2+)</name>
        <dbReference type="ChEBI" id="CHEBI:18420"/>
    </ligand>
</feature>
<dbReference type="Gene3D" id="3.50.30.80">
    <property type="entry name" value="IlvD/EDD C-terminal domain-like"/>
    <property type="match status" value="1"/>
</dbReference>
<evidence type="ECO:0000256" key="2">
    <source>
        <dbReference type="ARBA" id="ARBA00006486"/>
    </source>
</evidence>
<evidence type="ECO:0000256" key="7">
    <source>
        <dbReference type="ARBA" id="ARBA00023004"/>
    </source>
</evidence>
<evidence type="ECO:0000256" key="1">
    <source>
        <dbReference type="ARBA" id="ARBA00001946"/>
    </source>
</evidence>
<keyword evidence="9 15" id="KW-0456">Lyase</keyword>
<keyword evidence="3 15" id="KW-0028">Amino-acid biosynthesis</keyword>
<dbReference type="RefSeq" id="WP_238194963.1">
    <property type="nucleotide sequence ID" value="NZ_BPQZ01000003.1"/>
</dbReference>
<evidence type="ECO:0000256" key="6">
    <source>
        <dbReference type="ARBA" id="ARBA00022842"/>
    </source>
</evidence>
<comment type="similarity">
    <text evidence="2 15">Belongs to the IlvD/Edd family.</text>
</comment>
<dbReference type="Pfam" id="PF24877">
    <property type="entry name" value="ILV_EDD_C"/>
    <property type="match status" value="1"/>
</dbReference>
<gene>
    <name evidence="18" type="primary">ilvD1</name>
    <name evidence="15" type="synonym">ilvD</name>
    <name evidence="18" type="ORF">GCM10007890_47030</name>
</gene>
<evidence type="ECO:0000256" key="9">
    <source>
        <dbReference type="ARBA" id="ARBA00023239"/>
    </source>
</evidence>
<keyword evidence="6 15" id="KW-0460">Magnesium</keyword>
<dbReference type="EC" id="4.2.1.9" evidence="14 15"/>
<comment type="caution">
    <text evidence="15">Lacks conserved residue(s) required for the propagation of feature annotation.</text>
</comment>
<reference evidence="19" key="1">
    <citation type="journal article" date="2019" name="Int. J. Syst. Evol. Microbiol.">
        <title>The Global Catalogue of Microorganisms (GCM) 10K type strain sequencing project: providing services to taxonomists for standard genome sequencing and annotation.</title>
        <authorList>
            <consortium name="The Broad Institute Genomics Platform"/>
            <consortium name="The Broad Institute Genome Sequencing Center for Infectious Disease"/>
            <person name="Wu L."/>
            <person name="Ma J."/>
        </authorList>
    </citation>
    <scope>NUCLEOTIDE SEQUENCE [LARGE SCALE GENOMIC DNA]</scope>
    <source>
        <strain evidence="19">NBRC 103632</strain>
    </source>
</reference>
<name>A0AA37WVU6_9HYPH</name>
<evidence type="ECO:0000256" key="14">
    <source>
        <dbReference type="ARBA" id="ARBA00029490"/>
    </source>
</evidence>
<keyword evidence="19" id="KW-1185">Reference proteome</keyword>
<comment type="caution">
    <text evidence="18">The sequence shown here is derived from an EMBL/GenBank/DDBJ whole genome shotgun (WGS) entry which is preliminary data.</text>
</comment>
<keyword evidence="5 15" id="KW-0479">Metal-binding</keyword>
<dbReference type="GO" id="GO:0009099">
    <property type="term" value="P:L-valine biosynthetic process"/>
    <property type="evidence" value="ECO:0007669"/>
    <property type="project" value="UniProtKB-UniRule"/>
</dbReference>
<dbReference type="PROSITE" id="PS00887">
    <property type="entry name" value="ILVD_EDD_2"/>
    <property type="match status" value="1"/>
</dbReference>
<comment type="cofactor">
    <cofactor evidence="15">
        <name>[2Fe-2S] cluster</name>
        <dbReference type="ChEBI" id="CHEBI:190135"/>
    </cofactor>
    <text evidence="15">Binds 1 [2Fe-2S] cluster per subunit. This cluster acts as a Lewis acid cofactor.</text>
</comment>
<dbReference type="HAMAP" id="MF_00012">
    <property type="entry name" value="IlvD"/>
    <property type="match status" value="1"/>
</dbReference>
<keyword evidence="7 15" id="KW-0408">Iron</keyword>
<protein>
    <recommendedName>
        <fullName evidence="14 15">Dihydroxy-acid dehydratase</fullName>
        <shortName evidence="15">DAD</shortName>
        <ecNumber evidence="14 15">4.2.1.9</ecNumber>
    </recommendedName>
</protein>
<dbReference type="InterPro" id="IPR042096">
    <property type="entry name" value="Dihydro-acid_dehy_C"/>
</dbReference>
<dbReference type="GO" id="GO:0009097">
    <property type="term" value="P:isoleucine biosynthetic process"/>
    <property type="evidence" value="ECO:0007669"/>
    <property type="project" value="UniProtKB-UniRule"/>
</dbReference>
<dbReference type="Pfam" id="PF00920">
    <property type="entry name" value="ILVD_EDD_N"/>
    <property type="match status" value="1"/>
</dbReference>
<dbReference type="NCBIfam" id="TIGR00110">
    <property type="entry name" value="ilvD"/>
    <property type="match status" value="1"/>
</dbReference>
<dbReference type="GO" id="GO:0004160">
    <property type="term" value="F:dihydroxy-acid dehydratase activity"/>
    <property type="evidence" value="ECO:0007669"/>
    <property type="project" value="UniProtKB-UniRule"/>
</dbReference>
<feature type="active site" description="Proton acceptor" evidence="15">
    <location>
        <position position="517"/>
    </location>
</feature>
<feature type="binding site" evidence="15">
    <location>
        <position position="123"/>
    </location>
    <ligand>
        <name>Mg(2+)</name>
        <dbReference type="ChEBI" id="CHEBI:18420"/>
    </ligand>
</feature>
<feature type="binding site" evidence="15">
    <location>
        <position position="81"/>
    </location>
    <ligand>
        <name>Mg(2+)</name>
        <dbReference type="ChEBI" id="CHEBI:18420"/>
    </ligand>
</feature>
<comment type="catalytic activity">
    <reaction evidence="11">
        <text>(2R)-2,3-dihydroxy-3-methylbutanoate = 3-methyl-2-oxobutanoate + H2O</text>
        <dbReference type="Rhea" id="RHEA:24809"/>
        <dbReference type="ChEBI" id="CHEBI:11851"/>
        <dbReference type="ChEBI" id="CHEBI:15377"/>
        <dbReference type="ChEBI" id="CHEBI:49072"/>
        <dbReference type="EC" id="4.2.1.9"/>
    </reaction>
    <physiologicalReaction direction="left-to-right" evidence="11">
        <dbReference type="Rhea" id="RHEA:24810"/>
    </physiologicalReaction>
</comment>
<dbReference type="InterPro" id="IPR056740">
    <property type="entry name" value="ILV_EDD_C"/>
</dbReference>
<accession>A0AA37WVU6</accession>
<comment type="pathway">
    <text evidence="12 15">Amino-acid biosynthesis; L-valine biosynthesis; L-valine from pyruvate: step 3/4.</text>
</comment>
<evidence type="ECO:0000259" key="17">
    <source>
        <dbReference type="Pfam" id="PF24877"/>
    </source>
</evidence>
<feature type="binding site" evidence="15">
    <location>
        <position position="491"/>
    </location>
    <ligand>
        <name>Mg(2+)</name>
        <dbReference type="ChEBI" id="CHEBI:18420"/>
    </ligand>
</feature>
<evidence type="ECO:0000259" key="16">
    <source>
        <dbReference type="Pfam" id="PF00920"/>
    </source>
</evidence>
<organism evidence="18 19">
    <name type="scientific">Methylobacterium tardum</name>
    <dbReference type="NCBI Taxonomy" id="374432"/>
    <lineage>
        <taxon>Bacteria</taxon>
        <taxon>Pseudomonadati</taxon>
        <taxon>Pseudomonadota</taxon>
        <taxon>Alphaproteobacteria</taxon>
        <taxon>Hyphomicrobiales</taxon>
        <taxon>Methylobacteriaceae</taxon>
        <taxon>Methylobacterium</taxon>
    </lineage>
</organism>
<dbReference type="InterPro" id="IPR004404">
    <property type="entry name" value="DihydroxyA_deHydtase"/>
</dbReference>
<dbReference type="NCBIfam" id="NF009103">
    <property type="entry name" value="PRK12448.1"/>
    <property type="match status" value="1"/>
</dbReference>
<evidence type="ECO:0000313" key="19">
    <source>
        <dbReference type="Proteomes" id="UP001157440"/>
    </source>
</evidence>
<dbReference type="AlphaFoldDB" id="A0AA37WVU6"/>
<dbReference type="GO" id="GO:0051537">
    <property type="term" value="F:2 iron, 2 sulfur cluster binding"/>
    <property type="evidence" value="ECO:0007669"/>
    <property type="project" value="UniProtKB-UniRule"/>
</dbReference>
<evidence type="ECO:0000256" key="4">
    <source>
        <dbReference type="ARBA" id="ARBA00022714"/>
    </source>
</evidence>
<feature type="modified residue" description="N6-carboxylysine" evidence="15">
    <location>
        <position position="124"/>
    </location>
</feature>
<comment type="pathway">
    <text evidence="13 15">Amino-acid biosynthesis; L-isoleucine biosynthesis; L-isoleucine from 2-oxobutanoate: step 3/4.</text>
</comment>
<dbReference type="InterPro" id="IPR000581">
    <property type="entry name" value="ILV_EDD_N"/>
</dbReference>
<keyword evidence="10 15" id="KW-0100">Branched-chain amino acid biosynthesis</keyword>
<dbReference type="PANTHER" id="PTHR43661">
    <property type="entry name" value="D-XYLONATE DEHYDRATASE"/>
    <property type="match status" value="1"/>
</dbReference>
<comment type="cofactor">
    <cofactor evidence="1 15">
        <name>Mg(2+)</name>
        <dbReference type="ChEBI" id="CHEBI:18420"/>
    </cofactor>
</comment>
<evidence type="ECO:0000256" key="15">
    <source>
        <dbReference type="HAMAP-Rule" id="MF_00012"/>
    </source>
</evidence>
<evidence type="ECO:0000256" key="5">
    <source>
        <dbReference type="ARBA" id="ARBA00022723"/>
    </source>
</evidence>
<evidence type="ECO:0000256" key="13">
    <source>
        <dbReference type="ARBA" id="ARBA00029437"/>
    </source>
</evidence>
<proteinExistence type="inferred from homology"/>
<keyword evidence="8 15" id="KW-0411">Iron-sulfur</keyword>
<dbReference type="InterPro" id="IPR020558">
    <property type="entry name" value="DiOHA_6PGluconate_deHydtase_CS"/>
</dbReference>
<dbReference type="InterPro" id="IPR037237">
    <property type="entry name" value="IlvD/EDD_N"/>
</dbReference>
<dbReference type="GO" id="GO:0000287">
    <property type="term" value="F:magnesium ion binding"/>
    <property type="evidence" value="ECO:0007669"/>
    <property type="project" value="UniProtKB-UniRule"/>
</dbReference>
<comment type="function">
    <text evidence="15">Functions in the biosynthesis of branched-chain amino acids. Catalyzes the dehydration of (2R,3R)-2,3-dihydroxy-3-methylpentanoate (2,3-dihydroxy-3-methylvalerate) into 2-oxo-3-methylpentanoate (2-oxo-3-methylvalerate) and of (2R)-2,3-dihydroxy-3-methylbutanoate (2,3-dihydroxyisovalerate) into 2-oxo-3-methylbutanoate (2-oxoisovalerate), the penultimate precursor to L-isoleucine and L-valine, respectively.</text>
</comment>
<dbReference type="PROSITE" id="PS00886">
    <property type="entry name" value="ILVD_EDD_1"/>
    <property type="match status" value="1"/>
</dbReference>
<evidence type="ECO:0000256" key="8">
    <source>
        <dbReference type="ARBA" id="ARBA00023014"/>
    </source>
</evidence>
<evidence type="ECO:0000256" key="11">
    <source>
        <dbReference type="ARBA" id="ARBA00029304"/>
    </source>
</evidence>
<dbReference type="SUPFAM" id="SSF143975">
    <property type="entry name" value="IlvD/EDD N-terminal domain-like"/>
    <property type="match status" value="1"/>
</dbReference>
<feature type="domain" description="Dihydroxy-acid/6-phosphogluconate dehydratase C-terminal" evidence="17">
    <location>
        <begin position="408"/>
        <end position="605"/>
    </location>
</feature>
<dbReference type="Proteomes" id="UP001157440">
    <property type="component" value="Unassembled WGS sequence"/>
</dbReference>
<evidence type="ECO:0000256" key="10">
    <source>
        <dbReference type="ARBA" id="ARBA00023304"/>
    </source>
</evidence>
<dbReference type="SUPFAM" id="SSF52016">
    <property type="entry name" value="LeuD/IlvD-like"/>
    <property type="match status" value="1"/>
</dbReference>
<evidence type="ECO:0000256" key="3">
    <source>
        <dbReference type="ARBA" id="ARBA00022605"/>
    </source>
</evidence>
<dbReference type="GO" id="GO:0005829">
    <property type="term" value="C:cytosol"/>
    <property type="evidence" value="ECO:0007669"/>
    <property type="project" value="TreeGrafter"/>
</dbReference>
<feature type="domain" description="Dihydroxy-acid/6-phosphogluconate dehydratase N-terminal" evidence="16">
    <location>
        <begin position="34"/>
        <end position="358"/>
    </location>
</feature>
<comment type="catalytic activity">
    <reaction evidence="15">
        <text>(2R,3R)-2,3-dihydroxy-3-methylpentanoate = (S)-3-methyl-2-oxopentanoate + H2O</text>
        <dbReference type="Rhea" id="RHEA:27694"/>
        <dbReference type="ChEBI" id="CHEBI:15377"/>
        <dbReference type="ChEBI" id="CHEBI:35146"/>
        <dbReference type="ChEBI" id="CHEBI:49258"/>
        <dbReference type="EC" id="4.2.1.9"/>
    </reaction>
</comment>
<evidence type="ECO:0000313" key="18">
    <source>
        <dbReference type="EMBL" id="GLS72688.1"/>
    </source>
</evidence>
<evidence type="ECO:0000256" key="12">
    <source>
        <dbReference type="ARBA" id="ARBA00029436"/>
    </source>
</evidence>
<comment type="subunit">
    <text evidence="15">Homodimer.</text>
</comment>
<dbReference type="EMBL" id="BSPL01000023">
    <property type="protein sequence ID" value="GLS72688.1"/>
    <property type="molecule type" value="Genomic_DNA"/>
</dbReference>
<sequence length="609" mass="64091">MPAYRSRTTTHGRNMAGARGLWRATGMKDADFGKPIIAVVNSFTQFVPGHVHLKDLGQLVAREIEAAGGVAKEFNTIAVDDGIAMGHDGMLYSLPSRELIADSVEYMVNAHCADAMVCISNCDKITPGMLMATLRLNIPTVFVSGGPMEAGKVQLPGIAKKVDLVDAMIAAADDRISDEDVAVIERSACPTCGSCSGMFTANSMNCLTEALGLALPGNGSVLATHADRKRLFVEAGHLIVDLARRHYEQDDASVLPRAVASFRAFENAMTLDIAMGGSTNTVLHLLAAAHEGEVPFTMADIDRLSRRVPVLCKVAPAVANVHMEDVHRAGGIMGILGELDRAGLIDTSVGNVSAGTLGGALARWDVRGEPPASVQTFYRAAPGGVPTQVAFSQESRFDELDLDREAGVIRDAAHAYSQDGGLAVLFGNLAEQGCIVKTAGVDASILTFTGTARVFESQDAAVDGILNGKVKAGEVVLIRYEGPRGGPGMQEMLYPTSYLKSKGLGKACALVTDGRFSGGSSGLSIGHVSPEAAEGGLIGLVRDGDPIAIDIPARSIRLEVEPAELERRRVAQEAAGWQPASPRKRKVSAALRAYAMLTTSAAHGAVRRV</sequence>
<dbReference type="PANTHER" id="PTHR43661:SF3">
    <property type="entry name" value="D-XYLONATE DEHYDRATASE YAGF-RELATED"/>
    <property type="match status" value="1"/>
</dbReference>
<dbReference type="FunFam" id="3.50.30.80:FF:000001">
    <property type="entry name" value="Dihydroxy-acid dehydratase"/>
    <property type="match status" value="1"/>
</dbReference>
<keyword evidence="4 15" id="KW-0001">2Fe-2S</keyword>